<dbReference type="AlphaFoldDB" id="A0A9D3MXM4"/>
<sequence>MGYVVNSLKLQLNSGSRPVSCPMTTVTPASAERELALLSPSGAHSQPSKPHMRSFTTGRVCPHVAFIATSFIPPLTKLPCKLGRIRRDGSSILNKPMEHVERSSILSKPMEHVERSSSDLSGFLALALISTP</sequence>
<evidence type="ECO:0000313" key="1">
    <source>
        <dbReference type="EMBL" id="KAG5854888.1"/>
    </source>
</evidence>
<comment type="caution">
    <text evidence="1">The sequence shown here is derived from an EMBL/GenBank/DDBJ whole genome shotgun (WGS) entry which is preliminary data.</text>
</comment>
<protein>
    <submittedName>
        <fullName evidence="1">Uncharacterized protein</fullName>
    </submittedName>
</protein>
<accession>A0A9D3MXM4</accession>
<keyword evidence="2" id="KW-1185">Reference proteome</keyword>
<gene>
    <name evidence="1" type="ORF">ANANG_G00042600</name>
</gene>
<organism evidence="1 2">
    <name type="scientific">Anguilla anguilla</name>
    <name type="common">European freshwater eel</name>
    <name type="synonym">Muraena anguilla</name>
    <dbReference type="NCBI Taxonomy" id="7936"/>
    <lineage>
        <taxon>Eukaryota</taxon>
        <taxon>Metazoa</taxon>
        <taxon>Chordata</taxon>
        <taxon>Craniata</taxon>
        <taxon>Vertebrata</taxon>
        <taxon>Euteleostomi</taxon>
        <taxon>Actinopterygii</taxon>
        <taxon>Neopterygii</taxon>
        <taxon>Teleostei</taxon>
        <taxon>Anguilliformes</taxon>
        <taxon>Anguillidae</taxon>
        <taxon>Anguilla</taxon>
    </lineage>
</organism>
<proteinExistence type="predicted"/>
<dbReference type="EMBL" id="JAFIRN010000002">
    <property type="protein sequence ID" value="KAG5854888.1"/>
    <property type="molecule type" value="Genomic_DNA"/>
</dbReference>
<dbReference type="Proteomes" id="UP001044222">
    <property type="component" value="Unassembled WGS sequence"/>
</dbReference>
<name>A0A9D3MXM4_ANGAN</name>
<reference evidence="1" key="1">
    <citation type="submission" date="2021-01" db="EMBL/GenBank/DDBJ databases">
        <title>A chromosome-scale assembly of European eel, Anguilla anguilla.</title>
        <authorList>
            <person name="Henkel C."/>
            <person name="Jong-Raadsen S.A."/>
            <person name="Dufour S."/>
            <person name="Weltzien F.-A."/>
            <person name="Palstra A.P."/>
            <person name="Pelster B."/>
            <person name="Spaink H.P."/>
            <person name="Van Den Thillart G.E."/>
            <person name="Jansen H."/>
            <person name="Zahm M."/>
            <person name="Klopp C."/>
            <person name="Cedric C."/>
            <person name="Louis A."/>
            <person name="Berthelot C."/>
            <person name="Parey E."/>
            <person name="Roest Crollius H."/>
            <person name="Montfort J."/>
            <person name="Robinson-Rechavi M."/>
            <person name="Bucao C."/>
            <person name="Bouchez O."/>
            <person name="Gislard M."/>
            <person name="Lluch J."/>
            <person name="Milhes M."/>
            <person name="Lampietro C."/>
            <person name="Lopez Roques C."/>
            <person name="Donnadieu C."/>
            <person name="Braasch I."/>
            <person name="Desvignes T."/>
            <person name="Postlethwait J."/>
            <person name="Bobe J."/>
            <person name="Guiguen Y."/>
            <person name="Dirks R."/>
        </authorList>
    </citation>
    <scope>NUCLEOTIDE SEQUENCE</scope>
    <source>
        <strain evidence="1">Tag_6206</strain>
        <tissue evidence="1">Liver</tissue>
    </source>
</reference>
<evidence type="ECO:0000313" key="2">
    <source>
        <dbReference type="Proteomes" id="UP001044222"/>
    </source>
</evidence>